<organism evidence="3 4">
    <name type="scientific">Litorilinea aerophila</name>
    <dbReference type="NCBI Taxonomy" id="1204385"/>
    <lineage>
        <taxon>Bacteria</taxon>
        <taxon>Bacillati</taxon>
        <taxon>Chloroflexota</taxon>
        <taxon>Caldilineae</taxon>
        <taxon>Caldilineales</taxon>
        <taxon>Caldilineaceae</taxon>
        <taxon>Litorilinea</taxon>
    </lineage>
</organism>
<dbReference type="AlphaFoldDB" id="A0A540VBU8"/>
<dbReference type="InterPro" id="IPR029065">
    <property type="entry name" value="Enolase_C-like"/>
</dbReference>
<dbReference type="PANTHER" id="PTHR48080">
    <property type="entry name" value="D-GALACTONATE DEHYDRATASE-RELATED"/>
    <property type="match status" value="1"/>
</dbReference>
<dbReference type="SMART" id="SM00922">
    <property type="entry name" value="MR_MLE"/>
    <property type="match status" value="1"/>
</dbReference>
<name>A0A540VBU8_9CHLR</name>
<evidence type="ECO:0000259" key="2">
    <source>
        <dbReference type="SMART" id="SM00922"/>
    </source>
</evidence>
<dbReference type="Pfam" id="PF02746">
    <property type="entry name" value="MR_MLE_N"/>
    <property type="match status" value="1"/>
</dbReference>
<dbReference type="GO" id="GO:0009063">
    <property type="term" value="P:amino acid catabolic process"/>
    <property type="evidence" value="ECO:0007669"/>
    <property type="project" value="InterPro"/>
</dbReference>
<evidence type="ECO:0000256" key="1">
    <source>
        <dbReference type="ARBA" id="ARBA00023239"/>
    </source>
</evidence>
<dbReference type="InParanoid" id="A0A540VBU8"/>
<dbReference type="PANTHER" id="PTHR48080:SF2">
    <property type="entry name" value="D-GALACTONATE DEHYDRATASE"/>
    <property type="match status" value="1"/>
</dbReference>
<protein>
    <submittedName>
        <fullName evidence="3">Mandelate racemase/muconate lactonizing enzyme family protein</fullName>
    </submittedName>
</protein>
<dbReference type="OrthoDB" id="9774531at2"/>
<feature type="domain" description="Mandelate racemase/muconate lactonizing enzyme C-terminal" evidence="2">
    <location>
        <begin position="135"/>
        <end position="245"/>
    </location>
</feature>
<dbReference type="SFLD" id="SFLDG00179">
    <property type="entry name" value="mandelate_racemase"/>
    <property type="match status" value="1"/>
</dbReference>
<dbReference type="EMBL" id="VIGC01000026">
    <property type="protein sequence ID" value="TQE94247.1"/>
    <property type="molecule type" value="Genomic_DNA"/>
</dbReference>
<dbReference type="InterPro" id="IPR036849">
    <property type="entry name" value="Enolase-like_C_sf"/>
</dbReference>
<reference evidence="3 4" key="1">
    <citation type="submission" date="2019-06" db="EMBL/GenBank/DDBJ databases">
        <title>Genome sequence of Litorilinea aerophila BAA-2444.</title>
        <authorList>
            <person name="Maclea K.S."/>
            <person name="Maurais E.G."/>
            <person name="Iannazzi L.C."/>
        </authorList>
    </citation>
    <scope>NUCLEOTIDE SEQUENCE [LARGE SCALE GENOMIC DNA]</scope>
    <source>
        <strain evidence="3 4">ATCC BAA-2444</strain>
    </source>
</reference>
<comment type="caution">
    <text evidence="3">The sequence shown here is derived from an EMBL/GenBank/DDBJ whole genome shotgun (WGS) entry which is preliminary data.</text>
</comment>
<dbReference type="InterPro" id="IPR018110">
    <property type="entry name" value="Mandel_Rmase/mucon_lact_enz_CS"/>
</dbReference>
<dbReference type="GO" id="GO:0016829">
    <property type="term" value="F:lyase activity"/>
    <property type="evidence" value="ECO:0007669"/>
    <property type="project" value="UniProtKB-KW"/>
</dbReference>
<dbReference type="InterPro" id="IPR013341">
    <property type="entry name" value="Mandelate_racemase_N_dom"/>
</dbReference>
<dbReference type="PROSITE" id="PS00908">
    <property type="entry name" value="MR_MLE_1"/>
    <property type="match status" value="1"/>
</dbReference>
<proteinExistence type="predicted"/>
<keyword evidence="4" id="KW-1185">Reference proteome</keyword>
<sequence>MKITRIESLTFERLPRLLLVRVHTDAGLIGLGETYDKVPGAQGALHGTLAPILLGNDPRDIERLWHFCFDNILYHGYAGAELRALSAVEMALWDILGKSLNAPVYKLLGGAVRPSVSTYNTCIGHPPVDDYSRWHQDAGELARELAAEGITGVKIWPFDRFSVESFGQSIRPEQIEAGLEPVRQIRQAMGTDFRIGIECHFRWNRAAMEQICYALEPYNIYFVEDPLRAVTPAEIKRLSQATRIPIVGSETLLSRFQIRDWIVEGATQVVMTDLAWTGGIAETKRIAALAEAFGIPLVLHNAGGPITHMASLHVAANIRNLFELETVRAFYRTYFQELTDVQVQVQNGHVPLPPDRPGLGVELLPQVWERDDLRVAVSEGEGRAVGIREMGDSWSRPDIRL</sequence>
<dbReference type="Proteomes" id="UP000317371">
    <property type="component" value="Unassembled WGS sequence"/>
</dbReference>
<dbReference type="SUPFAM" id="SSF51604">
    <property type="entry name" value="Enolase C-terminal domain-like"/>
    <property type="match status" value="1"/>
</dbReference>
<evidence type="ECO:0000313" key="3">
    <source>
        <dbReference type="EMBL" id="TQE94247.1"/>
    </source>
</evidence>
<dbReference type="CDD" id="cd03316">
    <property type="entry name" value="MR_like"/>
    <property type="match status" value="1"/>
</dbReference>
<dbReference type="Pfam" id="PF13378">
    <property type="entry name" value="MR_MLE_C"/>
    <property type="match status" value="1"/>
</dbReference>
<dbReference type="Gene3D" id="3.20.20.120">
    <property type="entry name" value="Enolase-like C-terminal domain"/>
    <property type="match status" value="1"/>
</dbReference>
<evidence type="ECO:0000313" key="4">
    <source>
        <dbReference type="Proteomes" id="UP000317371"/>
    </source>
</evidence>
<keyword evidence="1" id="KW-0456">Lyase</keyword>
<dbReference type="Gene3D" id="3.30.390.10">
    <property type="entry name" value="Enolase-like, N-terminal domain"/>
    <property type="match status" value="1"/>
</dbReference>
<dbReference type="SUPFAM" id="SSF54826">
    <property type="entry name" value="Enolase N-terminal domain-like"/>
    <property type="match status" value="1"/>
</dbReference>
<accession>A0A540VBU8</accession>
<dbReference type="InterPro" id="IPR029017">
    <property type="entry name" value="Enolase-like_N"/>
</dbReference>
<dbReference type="RefSeq" id="WP_141611525.1">
    <property type="nucleotide sequence ID" value="NZ_VIGC02000026.1"/>
</dbReference>
<dbReference type="InterPro" id="IPR034593">
    <property type="entry name" value="DgoD-like"/>
</dbReference>
<dbReference type="SFLD" id="SFLDS00001">
    <property type="entry name" value="Enolase"/>
    <property type="match status" value="1"/>
</dbReference>
<dbReference type="InterPro" id="IPR013342">
    <property type="entry name" value="Mandelate_racemase_C"/>
</dbReference>
<gene>
    <name evidence="3" type="ORF">FKZ61_17880</name>
</gene>